<evidence type="ECO:0000259" key="3">
    <source>
        <dbReference type="Pfam" id="PF17853"/>
    </source>
</evidence>
<dbReference type="InterPro" id="IPR013324">
    <property type="entry name" value="RNA_pol_sigma_r3/r4-like"/>
</dbReference>
<evidence type="ECO:0000313" key="5">
    <source>
        <dbReference type="Proteomes" id="UP000616114"/>
    </source>
</evidence>
<dbReference type="InterPro" id="IPR025736">
    <property type="entry name" value="PucR_C-HTH_dom"/>
</dbReference>
<comment type="similarity">
    <text evidence="1">Belongs to the CdaR family.</text>
</comment>
<evidence type="ECO:0000259" key="2">
    <source>
        <dbReference type="Pfam" id="PF13556"/>
    </source>
</evidence>
<comment type="caution">
    <text evidence="4">The sequence shown here is derived from an EMBL/GenBank/DDBJ whole genome shotgun (WGS) entry which is preliminary data.</text>
</comment>
<feature type="domain" description="PucR C-terminal helix-turn-helix" evidence="2">
    <location>
        <begin position="449"/>
        <end position="506"/>
    </location>
</feature>
<dbReference type="AlphaFoldDB" id="A0A8J2XLX4"/>
<dbReference type="InterPro" id="IPR041522">
    <property type="entry name" value="CdaR_GGDEF"/>
</dbReference>
<feature type="domain" description="CdaR GGDEF-like" evidence="3">
    <location>
        <begin position="277"/>
        <end position="399"/>
    </location>
</feature>
<dbReference type="InterPro" id="IPR042070">
    <property type="entry name" value="PucR_C-HTH_sf"/>
</dbReference>
<dbReference type="EMBL" id="BMFY01000012">
    <property type="protein sequence ID" value="GGA21710.1"/>
    <property type="molecule type" value="Genomic_DNA"/>
</dbReference>
<protein>
    <recommendedName>
        <fullName evidence="6">PucR family transcriptional regulator</fullName>
    </recommendedName>
</protein>
<keyword evidence="5" id="KW-1185">Reference proteome</keyword>
<gene>
    <name evidence="4" type="ORF">GCM10011333_25950</name>
</gene>
<organism evidence="4 5">
    <name type="scientific">Sediminivirga luteola</name>
    <dbReference type="NCBI Taxonomy" id="1774748"/>
    <lineage>
        <taxon>Bacteria</taxon>
        <taxon>Bacillati</taxon>
        <taxon>Actinomycetota</taxon>
        <taxon>Actinomycetes</taxon>
        <taxon>Micrococcales</taxon>
        <taxon>Brevibacteriaceae</taxon>
        <taxon>Sediminivirga</taxon>
    </lineage>
</organism>
<dbReference type="PANTHER" id="PTHR33744">
    <property type="entry name" value="CARBOHYDRATE DIACID REGULATOR"/>
    <property type="match status" value="1"/>
</dbReference>
<dbReference type="RefSeq" id="WP_188551321.1">
    <property type="nucleotide sequence ID" value="NZ_BMFY01000012.1"/>
</dbReference>
<dbReference type="Pfam" id="PF13556">
    <property type="entry name" value="HTH_30"/>
    <property type="match status" value="1"/>
</dbReference>
<sequence length="512" mass="54982">MTTLAELLHPPFWRERAQVLGAGGSAAPARVTVSRVRLVIAGGREDLEGGDLLVVFGTTDQHWWWDALVRRVRDSGAAGVMVCSAHEAQAGGSAAALARRLGVAMVMLEGSQQDLLEFAAQARVHLQAPRLRDADILTALQAAQGEQRPESMRPVLDQFSALIGADVWLGVENGPLLAHTEGVVTVPQEALARFDPGAALTAKDEYLYVRQPFRVGKQRYLLGARLPADSPAEAVRQAGRVVALGSVYAARWYAELQLAGQVLGSARNAVLDQAFAGTAPASSLEQRAADLGLPLTGWHLAFFLAPADPVPGLGDVLEDALQIVRATTVLLPRDGGWAGWVQFSSAPSAARLQEVVRDLRAVYRKTARGIEISMGVGRAGEGVDHLRQALAEARDAAQLAATKAAGRRFVRADGLGATRLLLSWTESAPFLPRAMGLLEPLDDLGAEYRRTLLAYLDSSLSTAQAAKVLGTHRNTVRMRIDRIREVLGVDLASRDERLALHLALRATEHRPS</sequence>
<dbReference type="Pfam" id="PF17853">
    <property type="entry name" value="GGDEF_2"/>
    <property type="match status" value="1"/>
</dbReference>
<evidence type="ECO:0000256" key="1">
    <source>
        <dbReference type="ARBA" id="ARBA00006754"/>
    </source>
</evidence>
<proteinExistence type="inferred from homology"/>
<evidence type="ECO:0008006" key="6">
    <source>
        <dbReference type="Google" id="ProtNLM"/>
    </source>
</evidence>
<accession>A0A8J2XLX4</accession>
<reference evidence="4" key="1">
    <citation type="journal article" date="2014" name="Int. J. Syst. Evol. Microbiol.">
        <title>Complete genome sequence of Corynebacterium casei LMG S-19264T (=DSM 44701T), isolated from a smear-ripened cheese.</title>
        <authorList>
            <consortium name="US DOE Joint Genome Institute (JGI-PGF)"/>
            <person name="Walter F."/>
            <person name="Albersmeier A."/>
            <person name="Kalinowski J."/>
            <person name="Ruckert C."/>
        </authorList>
    </citation>
    <scope>NUCLEOTIDE SEQUENCE</scope>
    <source>
        <strain evidence="4">CGMCC 1.12785</strain>
    </source>
</reference>
<dbReference type="Proteomes" id="UP000616114">
    <property type="component" value="Unassembled WGS sequence"/>
</dbReference>
<evidence type="ECO:0000313" key="4">
    <source>
        <dbReference type="EMBL" id="GGA21710.1"/>
    </source>
</evidence>
<dbReference type="InterPro" id="IPR051448">
    <property type="entry name" value="CdaR-like_regulators"/>
</dbReference>
<name>A0A8J2XLX4_9MICO</name>
<dbReference type="SUPFAM" id="SSF88659">
    <property type="entry name" value="Sigma3 and sigma4 domains of RNA polymerase sigma factors"/>
    <property type="match status" value="1"/>
</dbReference>
<dbReference type="Gene3D" id="1.10.10.2840">
    <property type="entry name" value="PucR C-terminal helix-turn-helix domain"/>
    <property type="match status" value="1"/>
</dbReference>
<dbReference type="PANTHER" id="PTHR33744:SF7">
    <property type="entry name" value="PUCR FAMILY TRANSCRIPTIONAL REGULATOR"/>
    <property type="match status" value="1"/>
</dbReference>
<reference evidence="4" key="2">
    <citation type="submission" date="2020-09" db="EMBL/GenBank/DDBJ databases">
        <authorList>
            <person name="Sun Q."/>
            <person name="Zhou Y."/>
        </authorList>
    </citation>
    <scope>NUCLEOTIDE SEQUENCE</scope>
    <source>
        <strain evidence="4">CGMCC 1.12785</strain>
    </source>
</reference>